<name>A0A437MLF5_9SPHI</name>
<dbReference type="Pfam" id="PF20131">
    <property type="entry name" value="MC3"/>
    <property type="match status" value="1"/>
</dbReference>
<protein>
    <submittedName>
        <fullName evidence="1">Uncharacterized protein</fullName>
    </submittedName>
</protein>
<reference evidence="1 2" key="1">
    <citation type="submission" date="2019-01" db="EMBL/GenBank/DDBJ databases">
        <authorList>
            <person name="Chen W.-M."/>
        </authorList>
    </citation>
    <scope>NUCLEOTIDE SEQUENCE [LARGE SCALE GENOMIC DNA]</scope>
    <source>
        <strain evidence="1 2">YBJ-36</strain>
    </source>
</reference>
<dbReference type="OrthoDB" id="6957938at2"/>
<dbReference type="Proteomes" id="UP000282759">
    <property type="component" value="Unassembled WGS sequence"/>
</dbReference>
<comment type="caution">
    <text evidence="1">The sequence shown here is derived from an EMBL/GenBank/DDBJ whole genome shotgun (WGS) entry which is preliminary data.</text>
</comment>
<dbReference type="EMBL" id="SACK01000008">
    <property type="protein sequence ID" value="RVT98472.1"/>
    <property type="molecule type" value="Genomic_DNA"/>
</dbReference>
<gene>
    <name evidence="1" type="ORF">EOD41_16930</name>
</gene>
<dbReference type="InterPro" id="IPR045390">
    <property type="entry name" value="ABC-3C_MC3"/>
</dbReference>
<dbReference type="AlphaFoldDB" id="A0A437MLF5"/>
<dbReference type="RefSeq" id="WP_127707100.1">
    <property type="nucleotide sequence ID" value="NZ_SACK01000008.1"/>
</dbReference>
<evidence type="ECO:0000313" key="1">
    <source>
        <dbReference type="EMBL" id="RVT98472.1"/>
    </source>
</evidence>
<keyword evidence="2" id="KW-1185">Reference proteome</keyword>
<proteinExistence type="predicted"/>
<evidence type="ECO:0000313" key="2">
    <source>
        <dbReference type="Proteomes" id="UP000282759"/>
    </source>
</evidence>
<sequence>MGEVVEEVRIWNTPVIGAYLLWRFTKGYTATHPSGDAPVALLHFVAAAILTSQQLSAPVSNMRADLPSYVRSFEDSKSSDILLSIHERIKARQAYTLKAIDIAVAQGLLFWDTETAQLYPKSELKKTGRGNALKSVHEQQGKKAEILGNWFGRQDLAGIANYLKIVF</sequence>
<accession>A0A437MLF5</accession>
<organism evidence="1 2">
    <name type="scientific">Mucilaginibacter limnophilus</name>
    <dbReference type="NCBI Taxonomy" id="1932778"/>
    <lineage>
        <taxon>Bacteria</taxon>
        <taxon>Pseudomonadati</taxon>
        <taxon>Bacteroidota</taxon>
        <taxon>Sphingobacteriia</taxon>
        <taxon>Sphingobacteriales</taxon>
        <taxon>Sphingobacteriaceae</taxon>
        <taxon>Mucilaginibacter</taxon>
    </lineage>
</organism>